<keyword evidence="3" id="KW-1185">Reference proteome</keyword>
<dbReference type="Proteomes" id="UP000187464">
    <property type="component" value="Chromosome I"/>
</dbReference>
<dbReference type="InterPro" id="IPR036866">
    <property type="entry name" value="RibonucZ/Hydroxyglut_hydro"/>
</dbReference>
<reference evidence="2 3" key="1">
    <citation type="submission" date="2016-08" db="EMBL/GenBank/DDBJ databases">
        <authorList>
            <person name="Seilhamer J.J."/>
        </authorList>
    </citation>
    <scope>NUCLEOTIDE SEQUENCE [LARGE SCALE GENOMIC DNA]</scope>
    <source>
        <strain evidence="2">M3/6</strain>
    </source>
</reference>
<dbReference type="InterPro" id="IPR001279">
    <property type="entry name" value="Metallo-B-lactamas"/>
</dbReference>
<dbReference type="PANTHER" id="PTHR42663">
    <property type="entry name" value="HYDROLASE C777.06C-RELATED-RELATED"/>
    <property type="match status" value="1"/>
</dbReference>
<keyword evidence="2" id="KW-0378">Hydrolase</keyword>
<evidence type="ECO:0000259" key="1">
    <source>
        <dbReference type="SMART" id="SM00849"/>
    </source>
</evidence>
<feature type="domain" description="Metallo-beta-lactamase" evidence="1">
    <location>
        <begin position="34"/>
        <end position="222"/>
    </location>
</feature>
<accession>A0A1R3T3L5</accession>
<dbReference type="EMBL" id="LT605205">
    <property type="protein sequence ID" value="SCD20692.1"/>
    <property type="molecule type" value="Genomic_DNA"/>
</dbReference>
<gene>
    <name evidence="2" type="ORF">PSM36_1876</name>
</gene>
<dbReference type="SMART" id="SM00849">
    <property type="entry name" value="Lactamase_B"/>
    <property type="match status" value="1"/>
</dbReference>
<dbReference type="CDD" id="cd16279">
    <property type="entry name" value="metallo-hydrolase-like_MBL-fold"/>
    <property type="match status" value="1"/>
</dbReference>
<proteinExistence type="predicted"/>
<sequence length="252" mass="28666">MKVIFLGTGTSTGVPQLGCGCEVCKSTDPRDRRLRTSVRIEIDGKVLMIDCSPDFRQQVLAFPFEKIDGILLTHEHYDHVGGIDDLRPFSVFGPVDLYMEERLENALRERLPYCFSGYKYSGVPNLAVRRISADEDFQIGTVTVTPIRVMHYRLPILGFRIRNFAYLTDVKTMEETELKKLEGIDTLVISALRKTEHISHQTLDQALKIIDMVKPTTSYLTHMSHEIGMHADLERELPDHVLLAYDGLQISV</sequence>
<dbReference type="SUPFAM" id="SSF56281">
    <property type="entry name" value="Metallo-hydrolase/oxidoreductase"/>
    <property type="match status" value="1"/>
</dbReference>
<dbReference type="KEGG" id="psac:PSM36_1876"/>
<dbReference type="PANTHER" id="PTHR42663:SF6">
    <property type="entry name" value="HYDROLASE C777.06C-RELATED"/>
    <property type="match status" value="1"/>
</dbReference>
<dbReference type="GO" id="GO:0016787">
    <property type="term" value="F:hydrolase activity"/>
    <property type="evidence" value="ECO:0007669"/>
    <property type="project" value="UniProtKB-KW"/>
</dbReference>
<organism evidence="2 3">
    <name type="scientific">Proteiniphilum saccharofermentans</name>
    <dbReference type="NCBI Taxonomy" id="1642647"/>
    <lineage>
        <taxon>Bacteria</taxon>
        <taxon>Pseudomonadati</taxon>
        <taxon>Bacteroidota</taxon>
        <taxon>Bacteroidia</taxon>
        <taxon>Bacteroidales</taxon>
        <taxon>Dysgonomonadaceae</taxon>
        <taxon>Proteiniphilum</taxon>
    </lineage>
</organism>
<dbReference type="STRING" id="1642647.PSM36_1876"/>
<protein>
    <submittedName>
        <fullName evidence="2">Putative hydrolase</fullName>
    </submittedName>
</protein>
<dbReference type="AlphaFoldDB" id="A0A1R3T3L5"/>
<dbReference type="Gene3D" id="3.60.15.10">
    <property type="entry name" value="Ribonuclease Z/Hydroxyacylglutathione hydrolase-like"/>
    <property type="match status" value="1"/>
</dbReference>
<evidence type="ECO:0000313" key="2">
    <source>
        <dbReference type="EMBL" id="SCD20692.1"/>
    </source>
</evidence>
<evidence type="ECO:0000313" key="3">
    <source>
        <dbReference type="Proteomes" id="UP000187464"/>
    </source>
</evidence>
<name>A0A1R3T3L5_9BACT</name>
<dbReference type="PROSITE" id="PS51257">
    <property type="entry name" value="PROKAR_LIPOPROTEIN"/>
    <property type="match status" value="1"/>
</dbReference>
<dbReference type="RefSeq" id="WP_076930661.1">
    <property type="nucleotide sequence ID" value="NZ_DAMBAO010000003.1"/>
</dbReference>
<dbReference type="Pfam" id="PF12706">
    <property type="entry name" value="Lactamase_B_2"/>
    <property type="match status" value="1"/>
</dbReference>